<keyword evidence="2" id="KW-1185">Reference proteome</keyword>
<proteinExistence type="predicted"/>
<name>A0A3S0RLY2_9GAMM</name>
<dbReference type="OrthoDB" id="1523296at2"/>
<evidence type="ECO:0000313" key="2">
    <source>
        <dbReference type="Proteomes" id="UP000274358"/>
    </source>
</evidence>
<dbReference type="PANTHER" id="PTHR35564">
    <property type="match status" value="1"/>
</dbReference>
<dbReference type="EMBL" id="RYYV01000004">
    <property type="protein sequence ID" value="RUL77715.1"/>
    <property type="molecule type" value="Genomic_DNA"/>
</dbReference>
<organism evidence="1 2">
    <name type="scientific">Dyella choica</name>
    <dbReference type="NCBI Taxonomy" id="1927959"/>
    <lineage>
        <taxon>Bacteria</taxon>
        <taxon>Pseudomonadati</taxon>
        <taxon>Pseudomonadota</taxon>
        <taxon>Gammaproteobacteria</taxon>
        <taxon>Lysobacterales</taxon>
        <taxon>Rhodanobacteraceae</taxon>
        <taxon>Dyella</taxon>
    </lineage>
</organism>
<sequence>MDGPARQAPDPVALENALRERPEAFEFFEALRWLESAYPGRPRLGRSTKPAEDPVRLCQTPSLEFAPRTVDRFEHRADGKPPRMYGLFFGLFGPNAPLPLHLTEYALDRKHNSRDGTFIAFADIFHHRMLSLFYRAWADSQPTIQLDRPGEDRYSLYMGALVGLSTPNLQSRDALPDRYKHFFAGRLLAQARNGEGLKHLLEHFFGIPVRVVEFVAEWMRLPDSAHLRMGQSREVAGLGLTAVLGEYVWGAQQRFRLRLGPLTRAQFNNFLPGGEALRQLMAAVKTYVGEEKAWDVQLVLKRDEVPTTRMGQSGRMGLTTWLGQRQEQTDADQVVLRPVG</sequence>
<dbReference type="Proteomes" id="UP000274358">
    <property type="component" value="Unassembled WGS sequence"/>
</dbReference>
<dbReference type="Pfam" id="PF06996">
    <property type="entry name" value="T6SS_TssG"/>
    <property type="match status" value="1"/>
</dbReference>
<comment type="caution">
    <text evidence="1">The sequence shown here is derived from an EMBL/GenBank/DDBJ whole genome shotgun (WGS) entry which is preliminary data.</text>
</comment>
<dbReference type="InterPro" id="IPR010732">
    <property type="entry name" value="T6SS_TssG-like"/>
</dbReference>
<dbReference type="RefSeq" id="WP_126684109.1">
    <property type="nucleotide sequence ID" value="NZ_RYYV01000004.1"/>
</dbReference>
<gene>
    <name evidence="1" type="primary">tssG</name>
    <name evidence="1" type="ORF">EKH80_07545</name>
</gene>
<dbReference type="PANTHER" id="PTHR35564:SF4">
    <property type="entry name" value="CYTOPLASMIC PROTEIN"/>
    <property type="match status" value="1"/>
</dbReference>
<reference evidence="1 2" key="1">
    <citation type="submission" date="2018-12" db="EMBL/GenBank/DDBJ databases">
        <title>Dyella dinghuensis sp. nov. DHOA06 and Dyella choica sp. nov. 4M-K27, isolated from forest soil.</title>
        <authorList>
            <person name="Qiu L.-H."/>
            <person name="Gao Z.-H."/>
        </authorList>
    </citation>
    <scope>NUCLEOTIDE SEQUENCE [LARGE SCALE GENOMIC DNA]</scope>
    <source>
        <strain evidence="1 2">4M-K27</strain>
    </source>
</reference>
<accession>A0A3S0RLY2</accession>
<evidence type="ECO:0000313" key="1">
    <source>
        <dbReference type="EMBL" id="RUL77715.1"/>
    </source>
</evidence>
<protein>
    <submittedName>
        <fullName evidence="1">Type VI secretion system baseplate subunit TssG</fullName>
    </submittedName>
</protein>
<dbReference type="AlphaFoldDB" id="A0A3S0RLY2"/>
<dbReference type="NCBIfam" id="TIGR03347">
    <property type="entry name" value="VI_chp_1"/>
    <property type="match status" value="1"/>
</dbReference>